<dbReference type="SUPFAM" id="SSF53335">
    <property type="entry name" value="S-adenosyl-L-methionine-dependent methyltransferases"/>
    <property type="match status" value="1"/>
</dbReference>
<reference evidence="3" key="1">
    <citation type="journal article" date="2014" name="Genome Announc.">
        <title>Full-genome sequence of the plant growth-promoting bacterium Pseudomonas protegens CHA0.</title>
        <authorList>
            <person name="Jousset A."/>
            <person name="Schuldes J."/>
            <person name="Keel C."/>
            <person name="Maurhofer M."/>
            <person name="Daniel R."/>
            <person name="Scheu S."/>
            <person name="Thuermer A."/>
        </authorList>
    </citation>
    <scope>NUCLEOTIDE SEQUENCE [LARGE SCALE GENOMIC DNA]</scope>
    <source>
        <strain evidence="3">DSM 19095 / LMG 27888 / CFBP 6595 / CHA0</strain>
    </source>
</reference>
<dbReference type="AlphaFoldDB" id="A0A2C9EI42"/>
<organism evidence="2 3">
    <name type="scientific">Pseudomonas protegens (strain DSM 19095 / LMG 27888 / CFBP 6595 / CHA0)</name>
    <dbReference type="NCBI Taxonomy" id="1124983"/>
    <lineage>
        <taxon>Bacteria</taxon>
        <taxon>Pseudomonadati</taxon>
        <taxon>Pseudomonadota</taxon>
        <taxon>Gammaproteobacteria</taxon>
        <taxon>Pseudomonadales</taxon>
        <taxon>Pseudomonadaceae</taxon>
        <taxon>Pseudomonas</taxon>
    </lineage>
</organism>
<dbReference type="CDD" id="cd02440">
    <property type="entry name" value="AdoMet_MTases"/>
    <property type="match status" value="1"/>
</dbReference>
<feature type="domain" description="Methyltransferase" evidence="1">
    <location>
        <begin position="114"/>
        <end position="208"/>
    </location>
</feature>
<gene>
    <name evidence="2" type="ORF">PFLCHA0_c15330</name>
</gene>
<dbReference type="Gene3D" id="3.40.50.150">
    <property type="entry name" value="Vaccinia Virus protein VP39"/>
    <property type="match status" value="1"/>
</dbReference>
<proteinExistence type="predicted"/>
<evidence type="ECO:0000313" key="2">
    <source>
        <dbReference type="EMBL" id="AGL83321.1"/>
    </source>
</evidence>
<protein>
    <recommendedName>
        <fullName evidence="1">Methyltransferase domain-containing protein</fullName>
    </recommendedName>
</protein>
<dbReference type="eggNOG" id="COG0500">
    <property type="taxonomic scope" value="Bacteria"/>
</dbReference>
<dbReference type="Proteomes" id="UP000013940">
    <property type="component" value="Chromosome"/>
</dbReference>
<accession>A0A2C9EI42</accession>
<dbReference type="Pfam" id="PF13649">
    <property type="entry name" value="Methyltransf_25"/>
    <property type="match status" value="1"/>
</dbReference>
<dbReference type="EMBL" id="CP003190">
    <property type="protein sequence ID" value="AGL83321.1"/>
    <property type="molecule type" value="Genomic_DNA"/>
</dbReference>
<dbReference type="KEGG" id="pprc:PFLCHA0_c15330"/>
<evidence type="ECO:0000313" key="3">
    <source>
        <dbReference type="Proteomes" id="UP000013940"/>
    </source>
</evidence>
<name>A0A2C9EI42_PSEPH</name>
<dbReference type="InterPro" id="IPR041698">
    <property type="entry name" value="Methyltransf_25"/>
</dbReference>
<sequence length="275" mass="30410">MESFLEGQGGGALLAPAAGQARQVPVPEGDAGFRPFFHEWHVNLWPLDSKKSSPFMSSHPPPSIELEFARRYDQEHARVCREPRPAGIGARLAVWRTARLVRHALKEAGEPGLILDVACGAGRYWPVLGEHGNRVILAADPSQDMLNHAQTHHPASLLKRVKTFHSSAFNIGLSANAVDCIICMQLFAHVTRGEDRLALLREFYRVSRDTVILATRIEPLLQIARPASASSGMLPLASKVQLEAEFREAGFEVLDHRDLLPGWAPSRVYVLRKQG</sequence>
<evidence type="ECO:0000259" key="1">
    <source>
        <dbReference type="Pfam" id="PF13649"/>
    </source>
</evidence>
<dbReference type="InterPro" id="IPR029063">
    <property type="entry name" value="SAM-dependent_MTases_sf"/>
</dbReference>
<dbReference type="HOGENOM" id="CLU_088235_0_0_6"/>